<proteinExistence type="predicted"/>
<feature type="non-terminal residue" evidence="1">
    <location>
        <position position="1"/>
    </location>
</feature>
<protein>
    <submittedName>
        <fullName evidence="1">Tyr recombinase domain-containing protein</fullName>
    </submittedName>
</protein>
<organism evidence="1 2">
    <name type="scientific">Durusdinium trenchii</name>
    <dbReference type="NCBI Taxonomy" id="1381693"/>
    <lineage>
        <taxon>Eukaryota</taxon>
        <taxon>Sar</taxon>
        <taxon>Alveolata</taxon>
        <taxon>Dinophyceae</taxon>
        <taxon>Suessiales</taxon>
        <taxon>Symbiodiniaceae</taxon>
        <taxon>Durusdinium</taxon>
    </lineage>
</organism>
<sequence length="287" mass="31969">ANKRAKDSLQDALQISQCRALRDQAQSEYAEAIYAQQTINSKNALRQTWSKVSRALGHEPVPLTAPHIHEVAAAYCSAASYLYEAVQWHRRLGFPMSDVLHLAVQDAKREVTRAIGPCRKAPEVRLGWLGYLRTHGPRDEGHRSWPVDRYETWVFAVRYVLREQELACVFIKDMEVNERNRHLTLCLPVSKADPTGRGARRTLSCICSSPPEEAATCPSCVGKTLKTRQEQRLHLQPGSNESGDVPLIGQRGNPALVVEKIAMIDAFRYDVGIISGALPEAHSLIAA</sequence>
<evidence type="ECO:0000313" key="1">
    <source>
        <dbReference type="EMBL" id="CAK9049483.1"/>
    </source>
</evidence>
<dbReference type="EMBL" id="CAXAMM010021192">
    <property type="protein sequence ID" value="CAK9049483.1"/>
    <property type="molecule type" value="Genomic_DNA"/>
</dbReference>
<keyword evidence="2" id="KW-1185">Reference proteome</keyword>
<dbReference type="Proteomes" id="UP001642464">
    <property type="component" value="Unassembled WGS sequence"/>
</dbReference>
<reference evidence="1 2" key="1">
    <citation type="submission" date="2024-02" db="EMBL/GenBank/DDBJ databases">
        <authorList>
            <person name="Chen Y."/>
            <person name="Shah S."/>
            <person name="Dougan E. K."/>
            <person name="Thang M."/>
            <person name="Chan C."/>
        </authorList>
    </citation>
    <scope>NUCLEOTIDE SEQUENCE [LARGE SCALE GENOMIC DNA]</scope>
</reference>
<accession>A0ABP0MDB6</accession>
<comment type="caution">
    <text evidence="1">The sequence shown here is derived from an EMBL/GenBank/DDBJ whole genome shotgun (WGS) entry which is preliminary data.</text>
</comment>
<evidence type="ECO:0000313" key="2">
    <source>
        <dbReference type="Proteomes" id="UP001642464"/>
    </source>
</evidence>
<name>A0ABP0MDB6_9DINO</name>
<gene>
    <name evidence="1" type="ORF">SCF082_LOCUS27428</name>
</gene>